<proteinExistence type="predicted"/>
<organism evidence="2 3">
    <name type="scientific">Diaporthe helianthi</name>
    <dbReference type="NCBI Taxonomy" id="158607"/>
    <lineage>
        <taxon>Eukaryota</taxon>
        <taxon>Fungi</taxon>
        <taxon>Dikarya</taxon>
        <taxon>Ascomycota</taxon>
        <taxon>Pezizomycotina</taxon>
        <taxon>Sordariomycetes</taxon>
        <taxon>Sordariomycetidae</taxon>
        <taxon>Diaporthales</taxon>
        <taxon>Diaporthaceae</taxon>
        <taxon>Diaporthe</taxon>
    </lineage>
</organism>
<sequence>MSSSQQNGGQQNGGQQNGGQQDRERRPGETIMDWQNRVSAIPTIRKRQMTEAYARSMARREAERRAAEAPGQNGNGQNGDSQNGANGSH</sequence>
<feature type="region of interest" description="Disordered" evidence="1">
    <location>
        <begin position="50"/>
        <end position="89"/>
    </location>
</feature>
<dbReference type="EMBL" id="MAVT02000217">
    <property type="protein sequence ID" value="POS78040.1"/>
    <property type="molecule type" value="Genomic_DNA"/>
</dbReference>
<dbReference type="InParanoid" id="A0A2P5I6B9"/>
<keyword evidence="3" id="KW-1185">Reference proteome</keyword>
<protein>
    <submittedName>
        <fullName evidence="2">Uncharacterized protein</fullName>
    </submittedName>
</protein>
<dbReference type="Proteomes" id="UP000094444">
    <property type="component" value="Unassembled WGS sequence"/>
</dbReference>
<gene>
    <name evidence="2" type="ORF">DHEL01_v203555</name>
</gene>
<comment type="caution">
    <text evidence="2">The sequence shown here is derived from an EMBL/GenBank/DDBJ whole genome shotgun (WGS) entry which is preliminary data.</text>
</comment>
<reference evidence="2" key="1">
    <citation type="submission" date="2017-09" db="EMBL/GenBank/DDBJ databases">
        <title>Polyketide synthases of a Diaporthe helianthi virulent isolate.</title>
        <authorList>
            <person name="Baroncelli R."/>
        </authorList>
    </citation>
    <scope>NUCLEOTIDE SEQUENCE [LARGE SCALE GENOMIC DNA]</scope>
    <source>
        <strain evidence="2">7/96</strain>
    </source>
</reference>
<name>A0A2P5I6B9_DIAHE</name>
<dbReference type="AlphaFoldDB" id="A0A2P5I6B9"/>
<evidence type="ECO:0000256" key="1">
    <source>
        <dbReference type="SAM" id="MobiDB-lite"/>
    </source>
</evidence>
<evidence type="ECO:0000313" key="2">
    <source>
        <dbReference type="EMBL" id="POS78040.1"/>
    </source>
</evidence>
<feature type="compositionally biased region" description="Low complexity" evidence="1">
    <location>
        <begin position="78"/>
        <end position="89"/>
    </location>
</feature>
<evidence type="ECO:0000313" key="3">
    <source>
        <dbReference type="Proteomes" id="UP000094444"/>
    </source>
</evidence>
<feature type="region of interest" description="Disordered" evidence="1">
    <location>
        <begin position="1"/>
        <end position="35"/>
    </location>
</feature>
<accession>A0A2P5I6B9</accession>
<feature type="compositionally biased region" description="Basic and acidic residues" evidence="1">
    <location>
        <begin position="58"/>
        <end position="67"/>
    </location>
</feature>